<feature type="domain" description="Endonuclease/exonuclease/phosphatase" evidence="2">
    <location>
        <begin position="112"/>
        <end position="359"/>
    </location>
</feature>
<dbReference type="Pfam" id="PF03372">
    <property type="entry name" value="Exo_endo_phos"/>
    <property type="match status" value="1"/>
</dbReference>
<dbReference type="SUPFAM" id="SSF56219">
    <property type="entry name" value="DNase I-like"/>
    <property type="match status" value="1"/>
</dbReference>
<reference evidence="4" key="2">
    <citation type="submission" date="2023-07" db="EMBL/GenBank/DDBJ databases">
        <authorList>
            <person name="Jung D.-H."/>
        </authorList>
    </citation>
    <scope>NUCLEOTIDE SEQUENCE [LARGE SCALE GENOMIC DNA]</scope>
    <source>
        <strain evidence="4">JA-25</strain>
    </source>
</reference>
<evidence type="ECO:0000313" key="4">
    <source>
        <dbReference type="Proteomes" id="UP000606008"/>
    </source>
</evidence>
<dbReference type="CDD" id="cd09084">
    <property type="entry name" value="EEP-2"/>
    <property type="match status" value="1"/>
</dbReference>
<dbReference type="RefSeq" id="WP_085414919.1">
    <property type="nucleotide sequence ID" value="NZ_WAEL01000001.1"/>
</dbReference>
<feature type="transmembrane region" description="Helical" evidence="1">
    <location>
        <begin position="74"/>
        <end position="90"/>
    </location>
</feature>
<dbReference type="GO" id="GO:0004519">
    <property type="term" value="F:endonuclease activity"/>
    <property type="evidence" value="ECO:0007669"/>
    <property type="project" value="UniProtKB-KW"/>
</dbReference>
<dbReference type="InterPro" id="IPR036691">
    <property type="entry name" value="Endo/exonu/phosph_ase_sf"/>
</dbReference>
<comment type="caution">
    <text evidence="3">The sequence shown here is derived from an EMBL/GenBank/DDBJ whole genome shotgun (WGS) entry which is preliminary data.</text>
</comment>
<accession>A0ABX0QAH0</accession>
<keyword evidence="4" id="KW-1185">Reference proteome</keyword>
<proteinExistence type="predicted"/>
<evidence type="ECO:0000313" key="3">
    <source>
        <dbReference type="EMBL" id="NID08956.1"/>
    </source>
</evidence>
<name>A0ABX0QAH0_9BACT</name>
<keyword evidence="3" id="KW-0378">Hydrolase</keyword>
<feature type="transmembrane region" description="Helical" evidence="1">
    <location>
        <begin position="18"/>
        <end position="37"/>
    </location>
</feature>
<feature type="transmembrane region" description="Helical" evidence="1">
    <location>
        <begin position="49"/>
        <end position="68"/>
    </location>
</feature>
<dbReference type="InterPro" id="IPR005135">
    <property type="entry name" value="Endo/exonuclease/phosphatase"/>
</dbReference>
<evidence type="ECO:0000256" key="1">
    <source>
        <dbReference type="SAM" id="Phobius"/>
    </source>
</evidence>
<dbReference type="Gene3D" id="3.60.10.10">
    <property type="entry name" value="Endonuclease/exonuclease/phosphatase"/>
    <property type="match status" value="1"/>
</dbReference>
<keyword evidence="1" id="KW-0812">Transmembrane</keyword>
<sequence length="369" mass="42660">MSLQTRIGQFLAFMGRSLIWSLHLGVFFYTLLIYYLLGWLPLEHWLASMIMITLPVAWLLLVLLGLFWLFSRPWRSTLSVIGLVLGYWLLPRTLSVHTPKEATGSNHAFTLLSYNVSVFNLDKYYQDPQKRVPAKTRQMTDWVIRHPAAIKCFQEFYTSDQTPTFQMTSRMEKAGYRYHAFVQDKQTGSIGVATFSRYPIVAQGKQLFSSFNGMVWTDIQIETDTIRIINVHLQSMGIRVRRVFQEDKMSGVKTETRTVLGALKAGFKARQGEVRFVEDCIASSPYPVVVTGDFNDTPYSVVYERLRRVLPNAFEKAGHGFGFTLNRAPKTIRIDNQFFDPRLEILDFITHREQPNSDHYPIEGRYVLK</sequence>
<organism evidence="3 4">
    <name type="scientific">Fibrivirga algicola</name>
    <dbReference type="NCBI Taxonomy" id="2950420"/>
    <lineage>
        <taxon>Bacteria</taxon>
        <taxon>Pseudomonadati</taxon>
        <taxon>Bacteroidota</taxon>
        <taxon>Cytophagia</taxon>
        <taxon>Cytophagales</taxon>
        <taxon>Spirosomataceae</taxon>
        <taxon>Fibrivirga</taxon>
    </lineage>
</organism>
<dbReference type="EMBL" id="WAEL01000001">
    <property type="protein sequence ID" value="NID08956.1"/>
    <property type="molecule type" value="Genomic_DNA"/>
</dbReference>
<evidence type="ECO:0000259" key="2">
    <source>
        <dbReference type="Pfam" id="PF03372"/>
    </source>
</evidence>
<keyword evidence="1" id="KW-1133">Transmembrane helix</keyword>
<keyword evidence="3" id="KW-0255">Endonuclease</keyword>
<protein>
    <submittedName>
        <fullName evidence="3">Endonuclease/exonuclease/phosphatase family protein</fullName>
    </submittedName>
</protein>
<dbReference type="Proteomes" id="UP000606008">
    <property type="component" value="Unassembled WGS sequence"/>
</dbReference>
<keyword evidence="1" id="KW-0472">Membrane</keyword>
<gene>
    <name evidence="3" type="ORF">F7231_02120</name>
</gene>
<keyword evidence="3" id="KW-0540">Nuclease</keyword>
<reference evidence="4" key="1">
    <citation type="submission" date="2019-09" db="EMBL/GenBank/DDBJ databases">
        <authorList>
            <person name="Jung D.-H."/>
        </authorList>
    </citation>
    <scope>NUCLEOTIDE SEQUENCE [LARGE SCALE GENOMIC DNA]</scope>
    <source>
        <strain evidence="4">JA-25</strain>
    </source>
</reference>